<feature type="transmembrane region" description="Helical" evidence="1">
    <location>
        <begin position="6"/>
        <end position="26"/>
    </location>
</feature>
<evidence type="ECO:0000313" key="2">
    <source>
        <dbReference type="EMBL" id="MDR6969566.1"/>
    </source>
</evidence>
<dbReference type="RefSeq" id="WP_310028769.1">
    <property type="nucleotide sequence ID" value="NZ_JAVDVI010000023.1"/>
</dbReference>
<evidence type="ECO:0008006" key="4">
    <source>
        <dbReference type="Google" id="ProtNLM"/>
    </source>
</evidence>
<evidence type="ECO:0000256" key="1">
    <source>
        <dbReference type="SAM" id="Phobius"/>
    </source>
</evidence>
<organism evidence="2 3">
    <name type="scientific">Flavobacterium arsenatis</name>
    <dbReference type="NCBI Taxonomy" id="1484332"/>
    <lineage>
        <taxon>Bacteria</taxon>
        <taxon>Pseudomonadati</taxon>
        <taxon>Bacteroidota</taxon>
        <taxon>Flavobacteriia</taxon>
        <taxon>Flavobacteriales</taxon>
        <taxon>Flavobacteriaceae</taxon>
        <taxon>Flavobacterium</taxon>
    </lineage>
</organism>
<keyword evidence="1" id="KW-0812">Transmembrane</keyword>
<protein>
    <recommendedName>
        <fullName evidence="4">DUF4340 domain-containing protein</fullName>
    </recommendedName>
</protein>
<dbReference type="EMBL" id="JAVDVI010000023">
    <property type="protein sequence ID" value="MDR6969566.1"/>
    <property type="molecule type" value="Genomic_DNA"/>
</dbReference>
<sequence>MKIKRLYISISVLVVFFASVVFLMGYKIPEFPKHRDWIYIPENKDSIFEIEKTNIKTDFTLNLINEKGYILLLKDNDYILATVITERGKVVKKFPKTKDFYIDSLNQRFIFSREIYKSDTLFKKQLISYSFSDYQQQNLELKDYIIEETQAEFLRRKNLIKNDTIYYERSQEFDDEYRKDKLKEVNFYKTLFPVTKISIAYDAFDTEFYTNKNGELYTVENTKIKTDNIHKVWNSLYPLFPNYNKKLSIETIKREINTYTVVDKPTIESNFIASGYLWIEIRQHETEYYSIRFGTKFFNFRYKNKTIAFPNQLNIPKNENDTLACMIDYMLYRIYPKSNKK</sequence>
<keyword evidence="1" id="KW-1133">Transmembrane helix</keyword>
<keyword evidence="1" id="KW-0472">Membrane</keyword>
<keyword evidence="3" id="KW-1185">Reference proteome</keyword>
<comment type="caution">
    <text evidence="2">The sequence shown here is derived from an EMBL/GenBank/DDBJ whole genome shotgun (WGS) entry which is preliminary data.</text>
</comment>
<accession>A0ABU1TUM9</accession>
<dbReference type="Proteomes" id="UP001255185">
    <property type="component" value="Unassembled WGS sequence"/>
</dbReference>
<evidence type="ECO:0000313" key="3">
    <source>
        <dbReference type="Proteomes" id="UP001255185"/>
    </source>
</evidence>
<reference evidence="2 3" key="1">
    <citation type="submission" date="2023-07" db="EMBL/GenBank/DDBJ databases">
        <title>Sorghum-associated microbial communities from plants grown in Nebraska, USA.</title>
        <authorList>
            <person name="Schachtman D."/>
        </authorList>
    </citation>
    <scope>NUCLEOTIDE SEQUENCE [LARGE SCALE GENOMIC DNA]</scope>
    <source>
        <strain evidence="2 3">3773</strain>
    </source>
</reference>
<gene>
    <name evidence="2" type="ORF">J2X31_003599</name>
</gene>
<proteinExistence type="predicted"/>
<name>A0ABU1TUM9_9FLAO</name>